<dbReference type="SUPFAM" id="SSF51735">
    <property type="entry name" value="NAD(P)-binding Rossmann-fold domains"/>
    <property type="match status" value="1"/>
</dbReference>
<dbReference type="PANTHER" id="PTHR10836">
    <property type="entry name" value="GLYCERALDEHYDE 3-PHOSPHATE DEHYDROGENASE"/>
    <property type="match status" value="1"/>
</dbReference>
<dbReference type="InterPro" id="IPR020828">
    <property type="entry name" value="GlycerAld_3-P_DH_NAD(P)-bd"/>
</dbReference>
<comment type="caution">
    <text evidence="10">The sequence shown here is derived from an EMBL/GenBank/DDBJ whole genome shotgun (WGS) entry which is preliminary data.</text>
</comment>
<dbReference type="Pfam" id="PF02800">
    <property type="entry name" value="Gp_dh_C"/>
    <property type="match status" value="1"/>
</dbReference>
<keyword evidence="6 8" id="KW-0324">Glycolysis</keyword>
<evidence type="ECO:0000259" key="9">
    <source>
        <dbReference type="SMART" id="SM00846"/>
    </source>
</evidence>
<dbReference type="NCBIfam" id="TIGR01534">
    <property type="entry name" value="GAPDH-I"/>
    <property type="match status" value="1"/>
</dbReference>
<dbReference type="GO" id="GO:0005829">
    <property type="term" value="C:cytosol"/>
    <property type="evidence" value="ECO:0007669"/>
    <property type="project" value="TreeGrafter"/>
</dbReference>
<dbReference type="Gene3D" id="3.40.50.720">
    <property type="entry name" value="NAD(P)-binding Rossmann-like Domain"/>
    <property type="match status" value="1"/>
</dbReference>
<dbReference type="InterPro" id="IPR036291">
    <property type="entry name" value="NAD(P)-bd_dom_sf"/>
</dbReference>
<gene>
    <name evidence="10" type="ORF">FRX48_03694</name>
</gene>
<protein>
    <recommendedName>
        <fullName evidence="8">Glyceraldehyde-3-phosphate dehydrogenase</fullName>
        <ecNumber evidence="8">1.2.1.12</ecNumber>
    </recommendedName>
</protein>
<dbReference type="FunFam" id="3.40.50.720:FF:000020">
    <property type="entry name" value="Glyceraldehyde-3-phosphate dehydrogenase"/>
    <property type="match status" value="1"/>
</dbReference>
<dbReference type="Proteomes" id="UP000324767">
    <property type="component" value="Unassembled WGS sequence"/>
</dbReference>
<dbReference type="SMART" id="SM00846">
    <property type="entry name" value="Gp_dh_N"/>
    <property type="match status" value="1"/>
</dbReference>
<evidence type="ECO:0000313" key="10">
    <source>
        <dbReference type="EMBL" id="KAA6412702.1"/>
    </source>
</evidence>
<evidence type="ECO:0000256" key="2">
    <source>
        <dbReference type="ARBA" id="ARBA00007406"/>
    </source>
</evidence>
<dbReference type="PANTHER" id="PTHR10836:SF76">
    <property type="entry name" value="GLYCERALDEHYDE-3-PHOSPHATE DEHYDROGENASE-RELATED"/>
    <property type="match status" value="1"/>
</dbReference>
<dbReference type="InterPro" id="IPR020830">
    <property type="entry name" value="GlycerAld_3-P_DH_AS"/>
</dbReference>
<dbReference type="PROSITE" id="PS00071">
    <property type="entry name" value="GAPDH"/>
    <property type="match status" value="1"/>
</dbReference>
<sequence>MVEVIWNITDVMACLGGEAAGWDWPGLLLGVLGERVTLRIATFDFYVIKGRRNFSSSFPQPLLIHHNHIRSYIYSSVLALEYPLETHYNRLQSMAETKVGINGFGRIGRIVFRNAIEHGEVKVVAVNDPFIEPKYAAYMLKYDSTHGQFKGDIEVKGNDLVVNGQTIKFYTEKDPAQIPWSDTGAYYVVESTGVFTTTEKASAHLKGGAKKVVISAPSADAPMYVMGVNEETYDGKADVISNASCTTNCLAPLAKVVHDNFTIIEGLMTTIHSYTATQKTVDGPSAKDWRGGRAAAQNIIPSSTGAAKAVGKVIPSLNGKLTGMSMRVPTSNVSVVDLTCRIEKAASYDEIKQVIKKASENEMKGILSYTEDDIVSSDLNGDNHSSIFDAKAGISLNNNFVKLVSWYDNEWGYSRRVLDLLVYISKADQSKK</sequence>
<evidence type="ECO:0000256" key="8">
    <source>
        <dbReference type="RuleBase" id="RU361160"/>
    </source>
</evidence>
<dbReference type="Gene3D" id="3.30.360.10">
    <property type="entry name" value="Dihydrodipicolinate Reductase, domain 2"/>
    <property type="match status" value="1"/>
</dbReference>
<dbReference type="GO" id="GO:0051287">
    <property type="term" value="F:NAD binding"/>
    <property type="evidence" value="ECO:0007669"/>
    <property type="project" value="UniProtKB-UniRule"/>
</dbReference>
<dbReference type="InterPro" id="IPR020831">
    <property type="entry name" value="GlycerAld/Erythrose_P_DH"/>
</dbReference>
<dbReference type="UniPathway" id="UPA00109">
    <property type="reaction ID" value="UER00184"/>
</dbReference>
<dbReference type="GO" id="GO:0050661">
    <property type="term" value="F:NADP binding"/>
    <property type="evidence" value="ECO:0007669"/>
    <property type="project" value="InterPro"/>
</dbReference>
<evidence type="ECO:0000313" key="11">
    <source>
        <dbReference type="Proteomes" id="UP000324767"/>
    </source>
</evidence>
<accession>A0A5M8PUK0</accession>
<dbReference type="CDD" id="cd05214">
    <property type="entry name" value="GAPDH_I_N"/>
    <property type="match status" value="1"/>
</dbReference>
<organism evidence="10 11">
    <name type="scientific">Lasallia pustulata</name>
    <dbReference type="NCBI Taxonomy" id="136370"/>
    <lineage>
        <taxon>Eukaryota</taxon>
        <taxon>Fungi</taxon>
        <taxon>Dikarya</taxon>
        <taxon>Ascomycota</taxon>
        <taxon>Pezizomycotina</taxon>
        <taxon>Lecanoromycetes</taxon>
        <taxon>OSLEUM clade</taxon>
        <taxon>Umbilicariomycetidae</taxon>
        <taxon>Umbilicariales</taxon>
        <taxon>Umbilicariaceae</taxon>
        <taxon>Lasallia</taxon>
    </lineage>
</organism>
<feature type="domain" description="Glyceraldehyde 3-phosphate dehydrogenase NAD(P) binding" evidence="9">
    <location>
        <begin position="97"/>
        <end position="245"/>
    </location>
</feature>
<keyword evidence="4 8" id="KW-0560">Oxidoreductase</keyword>
<dbReference type="GO" id="GO:0004365">
    <property type="term" value="F:glyceraldehyde-3-phosphate dehydrogenase (NAD+) (phosphorylating) activity"/>
    <property type="evidence" value="ECO:0007669"/>
    <property type="project" value="UniProtKB-UniRule"/>
</dbReference>
<evidence type="ECO:0000256" key="5">
    <source>
        <dbReference type="ARBA" id="ARBA00023027"/>
    </source>
</evidence>
<dbReference type="CDD" id="cd18126">
    <property type="entry name" value="GAPDH_I_C"/>
    <property type="match status" value="1"/>
</dbReference>
<dbReference type="SUPFAM" id="SSF55347">
    <property type="entry name" value="Glyceraldehyde-3-phosphate dehydrogenase-like, C-terminal domain"/>
    <property type="match status" value="1"/>
</dbReference>
<comment type="pathway">
    <text evidence="1 8">Carbohydrate degradation; glycolysis; pyruvate from D-glyceraldehyde 3-phosphate: step 1/5.</text>
</comment>
<evidence type="ECO:0000256" key="6">
    <source>
        <dbReference type="ARBA" id="ARBA00023152"/>
    </source>
</evidence>
<evidence type="ECO:0000256" key="4">
    <source>
        <dbReference type="ARBA" id="ARBA00023002"/>
    </source>
</evidence>
<comment type="subunit">
    <text evidence="3 8">Homotetramer.</text>
</comment>
<dbReference type="GO" id="GO:0006006">
    <property type="term" value="P:glucose metabolic process"/>
    <property type="evidence" value="ECO:0007669"/>
    <property type="project" value="InterPro"/>
</dbReference>
<dbReference type="FunFam" id="3.30.360.10:FF:000001">
    <property type="entry name" value="Glyceraldehyde-3-phosphate dehydrogenase"/>
    <property type="match status" value="1"/>
</dbReference>
<comment type="similarity">
    <text evidence="2 7">Belongs to the glyceraldehyde-3-phosphate dehydrogenase family.</text>
</comment>
<dbReference type="EC" id="1.2.1.12" evidence="8"/>
<dbReference type="Pfam" id="PF00044">
    <property type="entry name" value="Gp_dh_N"/>
    <property type="match status" value="1"/>
</dbReference>
<dbReference type="AlphaFoldDB" id="A0A5M8PUK0"/>
<name>A0A5M8PUK0_9LECA</name>
<comment type="catalytic activity">
    <reaction evidence="8">
        <text>D-glyceraldehyde 3-phosphate + phosphate + NAD(+) = (2R)-3-phospho-glyceroyl phosphate + NADH + H(+)</text>
        <dbReference type="Rhea" id="RHEA:10300"/>
        <dbReference type="ChEBI" id="CHEBI:15378"/>
        <dbReference type="ChEBI" id="CHEBI:43474"/>
        <dbReference type="ChEBI" id="CHEBI:57540"/>
        <dbReference type="ChEBI" id="CHEBI:57604"/>
        <dbReference type="ChEBI" id="CHEBI:57945"/>
        <dbReference type="ChEBI" id="CHEBI:59776"/>
        <dbReference type="EC" id="1.2.1.12"/>
    </reaction>
</comment>
<evidence type="ECO:0000256" key="1">
    <source>
        <dbReference type="ARBA" id="ARBA00004869"/>
    </source>
</evidence>
<reference evidence="10 11" key="1">
    <citation type="submission" date="2019-09" db="EMBL/GenBank/DDBJ databases">
        <title>The hologenome of the rock-dwelling lichen Lasallia pustulata.</title>
        <authorList>
            <person name="Greshake Tzovaras B."/>
            <person name="Segers F."/>
            <person name="Bicker A."/>
            <person name="Dal Grande F."/>
            <person name="Otte J."/>
            <person name="Hankeln T."/>
            <person name="Schmitt I."/>
            <person name="Ebersberger I."/>
        </authorList>
    </citation>
    <scope>NUCLEOTIDE SEQUENCE [LARGE SCALE GENOMIC DNA]</scope>
    <source>
        <strain evidence="10">A1-1</strain>
    </source>
</reference>
<dbReference type="GO" id="GO:0006096">
    <property type="term" value="P:glycolytic process"/>
    <property type="evidence" value="ECO:0007669"/>
    <property type="project" value="UniProtKB-UniPathway"/>
</dbReference>
<proteinExistence type="inferred from homology"/>
<dbReference type="InterPro" id="IPR020829">
    <property type="entry name" value="GlycerAld_3-P_DH_cat"/>
</dbReference>
<dbReference type="PRINTS" id="PR00078">
    <property type="entry name" value="G3PDHDRGNASE"/>
</dbReference>
<dbReference type="OrthoDB" id="1152826at2759"/>
<evidence type="ECO:0000256" key="7">
    <source>
        <dbReference type="RuleBase" id="RU000397"/>
    </source>
</evidence>
<keyword evidence="5 8" id="KW-0520">NAD</keyword>
<dbReference type="EMBL" id="VXIT01000005">
    <property type="protein sequence ID" value="KAA6412702.1"/>
    <property type="molecule type" value="Genomic_DNA"/>
</dbReference>
<evidence type="ECO:0000256" key="3">
    <source>
        <dbReference type="ARBA" id="ARBA00011881"/>
    </source>
</evidence>
<dbReference type="InterPro" id="IPR006424">
    <property type="entry name" value="Glyceraldehyde-3-P_DH_1"/>
</dbReference>